<evidence type="ECO:0008006" key="11">
    <source>
        <dbReference type="Google" id="ProtNLM"/>
    </source>
</evidence>
<evidence type="ECO:0000256" key="5">
    <source>
        <dbReference type="ARBA" id="ARBA00022840"/>
    </source>
</evidence>
<accession>A0A1X7RRQ1</accession>
<evidence type="ECO:0000256" key="1">
    <source>
        <dbReference type="ARBA" id="ARBA00007913"/>
    </source>
</evidence>
<dbReference type="InterPro" id="IPR050534">
    <property type="entry name" value="Coronavir_polyprotein_1ab"/>
</dbReference>
<keyword evidence="10" id="KW-1185">Reference proteome</keyword>
<dbReference type="InterPro" id="IPR041679">
    <property type="entry name" value="DNA2/NAM7-like_C"/>
</dbReference>
<dbReference type="Gene3D" id="3.40.50.300">
    <property type="entry name" value="P-loop containing nucleotide triphosphate hydrolases"/>
    <property type="match status" value="2"/>
</dbReference>
<dbReference type="GO" id="GO:0016787">
    <property type="term" value="F:hydrolase activity"/>
    <property type="evidence" value="ECO:0007669"/>
    <property type="project" value="UniProtKB-KW"/>
</dbReference>
<evidence type="ECO:0000313" key="10">
    <source>
        <dbReference type="Proteomes" id="UP000215127"/>
    </source>
</evidence>
<feature type="domain" description="DNA2/NAM7 helicase helicase" evidence="7">
    <location>
        <begin position="578"/>
        <end position="868"/>
    </location>
</feature>
<dbReference type="Pfam" id="PF13087">
    <property type="entry name" value="AAA_12"/>
    <property type="match status" value="1"/>
</dbReference>
<keyword evidence="2" id="KW-0547">Nucleotide-binding</keyword>
<dbReference type="Proteomes" id="UP000215127">
    <property type="component" value="Chromosome 4"/>
</dbReference>
<organism evidence="9 10">
    <name type="scientific">Zymoseptoria tritici (strain ST99CH_3D7)</name>
    <dbReference type="NCBI Taxonomy" id="1276538"/>
    <lineage>
        <taxon>Eukaryota</taxon>
        <taxon>Fungi</taxon>
        <taxon>Dikarya</taxon>
        <taxon>Ascomycota</taxon>
        <taxon>Pezizomycotina</taxon>
        <taxon>Dothideomycetes</taxon>
        <taxon>Dothideomycetidae</taxon>
        <taxon>Mycosphaerellales</taxon>
        <taxon>Mycosphaerellaceae</taxon>
        <taxon>Zymoseptoria</taxon>
    </lineage>
</organism>
<sequence length="1152" mass="128615">MSAPSDHHIPVEAQLDTIQKAEFGDNDLSDTVGLSDNDDGFVDFTEAELEAQSNMTVEQAQAENDEVSRRQGLVNVLGIWIRRPVETRSFPTVDDVRTSKALDYASVNLVQLDPPGTRKEKIIQDVGHAKLKIVHEPSPPTPVAESFQDRFTPHSQISLTNMEHGPGVKLRVTLYRSTSGTDKPISHSSDVVFFFGELENHERRSDDRLYHCIMPRTFKVDLIESTDPSRGCILSFQSQGAVGYSLKPPSEHFPASGAHALDVAEKSLLASIAKYASNTSETIAVELHCIPFGEGPMTAKAQQQLLSFIEHSKKLADRSWPAVTRAHLWPYRSIGRTSSEHVLSRAKVVQTQPFAPFVAFPRVFRFPDARIAQVMLGHGFTNDFNIYRARVEALTNSRHVCSVLFFEDRPAVALLGIKLSVPPSTGPASQDDGQLKLPPHTNIKVSIRTPFDMYPVTVSGFTVDNDMGMTQCDVVVLVPAPGAWKLSNQQSTYRSPEDMHAPRRFSCSIEVELDRIRLNLPLRAIYMAYSYGEERNHTDRLLPALLSDGRSPNFTDPWQKLNSNAFKTLLDSQPWHISQLKSIHGSRKLANGFQAITGPSGTGKTLLLVMKIIVLARAGQCVFLTSERNPVVDNLMDVLARYWPKYLAKPVRAHAKGLSPAELARQHSTSSMRPGQEAPKTSKHADGPEGLNLSANLRSKQAEHQRKRQASDMWTVEAHILDLIAAGTKVFAQFTQGRTSSGRPAVSHSDYIDNRIDMVAYLKDFLSELQLHPLTDSTHWSPPRLDLVRQALKFLQMHILRRASVLLCTMHNSASDEVSNYFADDKREVWVEVDEAFDISEPNMLIPLTIPLWADRIVSVVMYSDPEQASPIAFGASGPPTIGVPAFNEFASQMQFSLLARLIKAGLEPDELRHQARMHSAVFAPANECFYRGRMESLPDDDLRFALPDGYQQALLQLRGLDAKTVFSELQKRMVLLKIKGAVCTRADSNSRSNPTTADYVFRTVFPLFHRLFGKQTKTMVALLTPYRQQSCAYKAMILQAVETSDRTEDDFPQVATVDSFVGREAPFVVIDLVIDGTSTADIGFLKEKHRVCGMETRGFKATWHIMGVKDEGSYLKDVFGKAWVKDKAFTWYLDYMEKNGCASFVRDTPSS</sequence>
<protein>
    <recommendedName>
        <fullName evidence="11">DNA2/NAM7 helicase-like C-terminal domain-containing protein</fullName>
    </recommendedName>
</protein>
<dbReference type="EMBL" id="LT853695">
    <property type="protein sequence ID" value="SMQ49910.1"/>
    <property type="molecule type" value="Genomic_DNA"/>
</dbReference>
<evidence type="ECO:0000256" key="2">
    <source>
        <dbReference type="ARBA" id="ARBA00022741"/>
    </source>
</evidence>
<dbReference type="PANTHER" id="PTHR43788">
    <property type="entry name" value="DNA2/NAM7 HELICASE FAMILY MEMBER"/>
    <property type="match status" value="1"/>
</dbReference>
<reference evidence="9 10" key="1">
    <citation type="submission" date="2016-06" db="EMBL/GenBank/DDBJ databases">
        <authorList>
            <person name="Kjaerup R.B."/>
            <person name="Dalgaard T.S."/>
            <person name="Juul-Madsen H.R."/>
        </authorList>
    </citation>
    <scope>NUCLEOTIDE SEQUENCE [LARGE SCALE GENOMIC DNA]</scope>
</reference>
<evidence type="ECO:0000256" key="4">
    <source>
        <dbReference type="ARBA" id="ARBA00022806"/>
    </source>
</evidence>
<dbReference type="Pfam" id="PF13086">
    <property type="entry name" value="AAA_11"/>
    <property type="match status" value="1"/>
</dbReference>
<evidence type="ECO:0000259" key="8">
    <source>
        <dbReference type="Pfam" id="PF13087"/>
    </source>
</evidence>
<dbReference type="PANTHER" id="PTHR43788:SF8">
    <property type="entry name" value="DNA-BINDING PROTEIN SMUBP-2"/>
    <property type="match status" value="1"/>
</dbReference>
<evidence type="ECO:0000256" key="3">
    <source>
        <dbReference type="ARBA" id="ARBA00022801"/>
    </source>
</evidence>
<dbReference type="GO" id="GO:0005524">
    <property type="term" value="F:ATP binding"/>
    <property type="evidence" value="ECO:0007669"/>
    <property type="project" value="UniProtKB-KW"/>
</dbReference>
<evidence type="ECO:0000313" key="9">
    <source>
        <dbReference type="EMBL" id="SMQ49910.1"/>
    </source>
</evidence>
<dbReference type="AlphaFoldDB" id="A0A1X7RRQ1"/>
<dbReference type="SUPFAM" id="SSF52540">
    <property type="entry name" value="P-loop containing nucleoside triphosphate hydrolases"/>
    <property type="match status" value="1"/>
</dbReference>
<feature type="domain" description="DNA2/NAM7 helicase-like C-terminal" evidence="8">
    <location>
        <begin position="895"/>
        <end position="1099"/>
    </location>
</feature>
<evidence type="ECO:0000259" key="7">
    <source>
        <dbReference type="Pfam" id="PF13086"/>
    </source>
</evidence>
<keyword evidence="5" id="KW-0067">ATP-binding</keyword>
<proteinExistence type="inferred from homology"/>
<dbReference type="GO" id="GO:0043139">
    <property type="term" value="F:5'-3' DNA helicase activity"/>
    <property type="evidence" value="ECO:0007669"/>
    <property type="project" value="TreeGrafter"/>
</dbReference>
<dbReference type="STRING" id="1276538.A0A1X7RRQ1"/>
<comment type="similarity">
    <text evidence="1">Belongs to the DNA2/NAM7 helicase family.</text>
</comment>
<dbReference type="InterPro" id="IPR027417">
    <property type="entry name" value="P-loop_NTPase"/>
</dbReference>
<keyword evidence="4" id="KW-0347">Helicase</keyword>
<dbReference type="InterPro" id="IPR041677">
    <property type="entry name" value="DNA2/NAM7_AAA_11"/>
</dbReference>
<keyword evidence="3" id="KW-0378">Hydrolase</keyword>
<name>A0A1X7RRQ1_ZYMT9</name>
<evidence type="ECO:0000256" key="6">
    <source>
        <dbReference type="SAM" id="MobiDB-lite"/>
    </source>
</evidence>
<gene>
    <name evidence="9" type="ORF">ZT3D7_G5061</name>
</gene>
<feature type="region of interest" description="Disordered" evidence="6">
    <location>
        <begin position="658"/>
        <end position="692"/>
    </location>
</feature>